<keyword evidence="2" id="KW-0677">Repeat</keyword>
<feature type="region of interest" description="Disordered" evidence="8">
    <location>
        <begin position="582"/>
        <end position="652"/>
    </location>
</feature>
<dbReference type="InterPro" id="IPR001841">
    <property type="entry name" value="Znf_RING"/>
</dbReference>
<feature type="compositionally biased region" description="Low complexity" evidence="8">
    <location>
        <begin position="892"/>
        <end position="908"/>
    </location>
</feature>
<proteinExistence type="predicted"/>
<dbReference type="PANTHER" id="PTHR25462:SF296">
    <property type="entry name" value="MEIOTIC P26, ISOFORM F"/>
    <property type="match status" value="1"/>
</dbReference>
<dbReference type="InterPro" id="IPR011042">
    <property type="entry name" value="6-blade_b-propeller_TolB-like"/>
</dbReference>
<feature type="compositionally biased region" description="Low complexity" evidence="8">
    <location>
        <begin position="596"/>
        <end position="605"/>
    </location>
</feature>
<feature type="region of interest" description="Disordered" evidence="8">
    <location>
        <begin position="875"/>
        <end position="911"/>
    </location>
</feature>
<dbReference type="InterPro" id="IPR001258">
    <property type="entry name" value="NHL_repeat"/>
</dbReference>
<evidence type="ECO:0000256" key="3">
    <source>
        <dbReference type="ARBA" id="ARBA00022771"/>
    </source>
</evidence>
<evidence type="ECO:0000313" key="10">
    <source>
        <dbReference type="Proteomes" id="UP000036681"/>
    </source>
</evidence>
<evidence type="ECO:0000256" key="5">
    <source>
        <dbReference type="PROSITE-ProRule" id="PRU00175"/>
    </source>
</evidence>
<evidence type="ECO:0000256" key="1">
    <source>
        <dbReference type="ARBA" id="ARBA00022723"/>
    </source>
</evidence>
<evidence type="ECO:0000256" key="6">
    <source>
        <dbReference type="PROSITE-ProRule" id="PRU00504"/>
    </source>
</evidence>
<feature type="coiled-coil region" evidence="7">
    <location>
        <begin position="171"/>
        <end position="198"/>
    </location>
</feature>
<feature type="compositionally biased region" description="Basic and acidic residues" evidence="8">
    <location>
        <begin position="705"/>
        <end position="715"/>
    </location>
</feature>
<sequence>MASSSPPLSRNGASPQNNSVSLDHIRQMLLTPPSSRPPEFENPLEKIEQLLTCPICLDRYKQPKLLPCHHTFCLPCLDNCADVIHRVLKCPECRAEHPLPYDGVKSFQTNYTLTGFLDIHLQATDENAAQLEAYIQRYNLERCKICDEKATLEVCAHCERRACADCRNTHMEMLKRDLNRMLNQVKRLSNRITEASDGLSKGAELLTLNCETTKDEVREYFRRYYRELKKKEEMFIQEIETFHSTETRLMRNLRDVLEIESSNMSEGCAYLEAALKGEREVEDAELAKFKNIFSEGLEYLRNFQVREYFRRYYRELKKKEEMFIQEIETFHSTETRLMRNLRDVLEIESSNMSEGCAYLEAALKGEREVEDAELAKFKIIFSEGLEYLRNFQPDAEELFSKKLRFSPGDDASKLPTAIANFGELTVSLPQFAGRYLPLEQSYLPRPMRIGYESDNYKYSNRRCEADESRAQNDIRSRYSARNDDDIMSIRYRRRQQMEEEAWNRLRANGDNGQVASAHNHTPGNSPWSRAVVASGVVTPVDNSGLDTPNNLTAAAAKVAAYLQPSAQNTPIRNVDNQVATTVSSPCAQSPSTNQQSATLTTSTKTTSHEVAQEVGKSAEVPKSTPAQNGPSTAASAATSSGPQSAAPQATAQPATVIAQTAAFATAPANAMTPQETVTATSGETIRAITRRAAPVRQTSSDDASLNEKVENIRAAHEKRRLRNRTIAEASVELKTNSASTQSSEESESDNDRPPILSHSTGNRFRIICRSTSGAEVPKVIHAASIHQISDNTAMQPIAEAQPPEAEPLPIPIVHYPGEVPAWILKRRQRYQRSKTNPDLLIALSAANALASSSVSGNSSSSSRVQQLLLERANRLDSTTQRFVPPPQRQESTDASNTTDTDAPQPTTTSMVPHAVPDRRARFRRRASAMAAEREASNEARLTKMLPSKFLCTVDYQSKSKPRLVFGKKGSKEGDLNWPRGVTAICGTEFAVCDSSNHRVCIFNTQGRLLRVFGKYGTGEGQLDSAAGICCNRFRQLIVSDRYNHRIVIFDQLGQFIKAFGGHGPSSGRFNNPWGVCVDETGIIYAVDKVSVFL</sequence>
<dbReference type="InterPro" id="IPR017907">
    <property type="entry name" value="Znf_RING_CS"/>
</dbReference>
<dbReference type="Gene3D" id="2.120.10.30">
    <property type="entry name" value="TolB, C-terminal domain"/>
    <property type="match status" value="1"/>
</dbReference>
<dbReference type="SMART" id="SM00184">
    <property type="entry name" value="RING"/>
    <property type="match status" value="1"/>
</dbReference>
<dbReference type="SUPFAM" id="SSF57850">
    <property type="entry name" value="RING/U-box"/>
    <property type="match status" value="1"/>
</dbReference>
<keyword evidence="3 5" id="KW-0863">Zinc-finger</keyword>
<dbReference type="Proteomes" id="UP000036681">
    <property type="component" value="Unplaced"/>
</dbReference>
<dbReference type="AlphaFoldDB" id="A0A0M3IK79"/>
<feature type="compositionally biased region" description="Low complexity" evidence="8">
    <location>
        <begin position="630"/>
        <end position="652"/>
    </location>
</feature>
<reference evidence="11" key="1">
    <citation type="submission" date="2017-02" db="UniProtKB">
        <authorList>
            <consortium name="WormBaseParasite"/>
        </authorList>
    </citation>
    <scope>IDENTIFICATION</scope>
</reference>
<accession>A0A0M3IK79</accession>
<dbReference type="InterPro" id="IPR013083">
    <property type="entry name" value="Znf_RING/FYVE/PHD"/>
</dbReference>
<dbReference type="Pfam" id="PF00097">
    <property type="entry name" value="zf-C3HC4"/>
    <property type="match status" value="1"/>
</dbReference>
<feature type="compositionally biased region" description="Polar residues" evidence="8">
    <location>
        <begin position="582"/>
        <end position="595"/>
    </location>
</feature>
<feature type="repeat" description="NHL" evidence="6">
    <location>
        <begin position="1009"/>
        <end position="1052"/>
    </location>
</feature>
<keyword evidence="10" id="KW-1185">Reference proteome</keyword>
<dbReference type="Pfam" id="PF01436">
    <property type="entry name" value="NHL"/>
    <property type="match status" value="1"/>
</dbReference>
<organism evidence="10 11">
    <name type="scientific">Ascaris lumbricoides</name>
    <name type="common">Giant roundworm</name>
    <dbReference type="NCBI Taxonomy" id="6252"/>
    <lineage>
        <taxon>Eukaryota</taxon>
        <taxon>Metazoa</taxon>
        <taxon>Ecdysozoa</taxon>
        <taxon>Nematoda</taxon>
        <taxon>Chromadorea</taxon>
        <taxon>Rhabditida</taxon>
        <taxon>Spirurina</taxon>
        <taxon>Ascaridomorpha</taxon>
        <taxon>Ascaridoidea</taxon>
        <taxon>Ascarididae</taxon>
        <taxon>Ascaris</taxon>
    </lineage>
</organism>
<dbReference type="PROSITE" id="PS00518">
    <property type="entry name" value="ZF_RING_1"/>
    <property type="match status" value="1"/>
</dbReference>
<keyword evidence="7" id="KW-0175">Coiled coil</keyword>
<dbReference type="CDD" id="cd16524">
    <property type="entry name" value="RING-HC_NHL-1-like"/>
    <property type="match status" value="1"/>
</dbReference>
<dbReference type="FunFam" id="2.120.10.30:FF:000037">
    <property type="entry name" value="Uncharacterized protein, isoform E"/>
    <property type="match status" value="1"/>
</dbReference>
<dbReference type="PROSITE" id="PS50089">
    <property type="entry name" value="ZF_RING_2"/>
    <property type="match status" value="1"/>
</dbReference>
<keyword evidence="4" id="KW-0862">Zinc</keyword>
<evidence type="ECO:0000256" key="2">
    <source>
        <dbReference type="ARBA" id="ARBA00022737"/>
    </source>
</evidence>
<evidence type="ECO:0000256" key="4">
    <source>
        <dbReference type="ARBA" id="ARBA00022833"/>
    </source>
</evidence>
<evidence type="ECO:0000256" key="8">
    <source>
        <dbReference type="SAM" id="MobiDB-lite"/>
    </source>
</evidence>
<protein>
    <submittedName>
        <fullName evidence="11">RING-type domain-containing protein</fullName>
    </submittedName>
</protein>
<feature type="repeat" description="NHL" evidence="6">
    <location>
        <begin position="964"/>
        <end position="1005"/>
    </location>
</feature>
<name>A0A0M3IK79_ASCLU</name>
<dbReference type="PANTHER" id="PTHR25462">
    <property type="entry name" value="BONUS, ISOFORM C-RELATED"/>
    <property type="match status" value="1"/>
</dbReference>
<dbReference type="InterPro" id="IPR018957">
    <property type="entry name" value="Znf_C3HC4_RING-type"/>
</dbReference>
<evidence type="ECO:0000256" key="7">
    <source>
        <dbReference type="SAM" id="Coils"/>
    </source>
</evidence>
<dbReference type="WBParaSite" id="ALUE_0001913201-mRNA-1">
    <property type="protein sequence ID" value="ALUE_0001913201-mRNA-1"/>
    <property type="gene ID" value="ALUE_0001913201"/>
</dbReference>
<dbReference type="GO" id="GO:0008270">
    <property type="term" value="F:zinc ion binding"/>
    <property type="evidence" value="ECO:0007669"/>
    <property type="project" value="UniProtKB-KW"/>
</dbReference>
<evidence type="ECO:0000259" key="9">
    <source>
        <dbReference type="PROSITE" id="PS50089"/>
    </source>
</evidence>
<dbReference type="PROSITE" id="PS51125">
    <property type="entry name" value="NHL"/>
    <property type="match status" value="2"/>
</dbReference>
<feature type="domain" description="RING-type" evidence="9">
    <location>
        <begin position="53"/>
        <end position="94"/>
    </location>
</feature>
<dbReference type="SUPFAM" id="SSF101898">
    <property type="entry name" value="NHL repeat"/>
    <property type="match status" value="1"/>
</dbReference>
<feature type="region of interest" description="Disordered" evidence="8">
    <location>
        <begin position="690"/>
        <end position="759"/>
    </location>
</feature>
<dbReference type="InterPro" id="IPR047153">
    <property type="entry name" value="TRIM45/56/19-like"/>
</dbReference>
<dbReference type="Gene3D" id="3.30.40.10">
    <property type="entry name" value="Zinc/RING finger domain, C3HC4 (zinc finger)"/>
    <property type="match status" value="1"/>
</dbReference>
<keyword evidence="1" id="KW-0479">Metal-binding</keyword>
<evidence type="ECO:0000313" key="11">
    <source>
        <dbReference type="WBParaSite" id="ALUE_0001913201-mRNA-1"/>
    </source>
</evidence>